<keyword evidence="5" id="KW-1185">Reference proteome</keyword>
<feature type="domain" description="GGDEF" evidence="3">
    <location>
        <begin position="373"/>
        <end position="503"/>
    </location>
</feature>
<dbReference type="AlphaFoldDB" id="A0A1M6QTT7"/>
<proteinExistence type="predicted"/>
<gene>
    <name evidence="4" type="ORF">SAMN05444391_0392</name>
</gene>
<keyword evidence="1" id="KW-0547">Nucleotide-binding</keyword>
<dbReference type="Gene3D" id="3.30.70.270">
    <property type="match status" value="1"/>
</dbReference>
<evidence type="ECO:0000256" key="2">
    <source>
        <dbReference type="ARBA" id="ARBA00023118"/>
    </source>
</evidence>
<dbReference type="Pfam" id="PF12469">
    <property type="entry name" value="Cmr2_N"/>
    <property type="match status" value="1"/>
</dbReference>
<organism evidence="4 5">
    <name type="scientific">Thermocrinis minervae</name>
    <dbReference type="NCBI Taxonomy" id="381751"/>
    <lineage>
        <taxon>Bacteria</taxon>
        <taxon>Pseudomonadati</taxon>
        <taxon>Aquificota</taxon>
        <taxon>Aquificia</taxon>
        <taxon>Aquificales</taxon>
        <taxon>Aquificaceae</taxon>
        <taxon>Thermocrinis</taxon>
    </lineage>
</organism>
<dbReference type="GO" id="GO:0000166">
    <property type="term" value="F:nucleotide binding"/>
    <property type="evidence" value="ECO:0007669"/>
    <property type="project" value="UniProtKB-KW"/>
</dbReference>
<dbReference type="Gene3D" id="3.30.70.2220">
    <property type="entry name" value="CRISPR-Cas system, Cmr2 subunit, D1 domain, cysteine cluster"/>
    <property type="match status" value="1"/>
</dbReference>
<evidence type="ECO:0000256" key="1">
    <source>
        <dbReference type="ARBA" id="ARBA00022741"/>
    </source>
</evidence>
<dbReference type="RefSeq" id="WP_079653565.1">
    <property type="nucleotide sequence ID" value="NZ_LT670846.1"/>
</dbReference>
<evidence type="ECO:0000313" key="5">
    <source>
        <dbReference type="Proteomes" id="UP000189810"/>
    </source>
</evidence>
<dbReference type="InterPro" id="IPR043128">
    <property type="entry name" value="Rev_trsase/Diguanyl_cyclase"/>
</dbReference>
<dbReference type="PROSITE" id="PS50887">
    <property type="entry name" value="GGDEF"/>
    <property type="match status" value="1"/>
</dbReference>
<dbReference type="Pfam" id="PF22335">
    <property type="entry name" value="Cas10-Cmr2_palm2"/>
    <property type="match status" value="1"/>
</dbReference>
<dbReference type="InterPro" id="IPR024615">
    <property type="entry name" value="CRISPR-assoc_Cmr2_N"/>
</dbReference>
<dbReference type="Proteomes" id="UP000189810">
    <property type="component" value="Chromosome I"/>
</dbReference>
<reference evidence="4 5" key="1">
    <citation type="submission" date="2016-11" db="EMBL/GenBank/DDBJ databases">
        <authorList>
            <person name="Jaros S."/>
            <person name="Januszkiewicz K."/>
            <person name="Wedrychowicz H."/>
        </authorList>
    </citation>
    <scope>NUCLEOTIDE SEQUENCE [LARGE SCALE GENOMIC DNA]</scope>
    <source>
        <strain evidence="4 5">DSM 19557</strain>
    </source>
</reference>
<dbReference type="InterPro" id="IPR038242">
    <property type="entry name" value="Cmr2_N"/>
</dbReference>
<dbReference type="NCBIfam" id="TIGR02577">
    <property type="entry name" value="cas_TM1794_Cmr2"/>
    <property type="match status" value="1"/>
</dbReference>
<sequence>MNKYLTVFSFSPVQSFIEASRKLKDLFTASYILSYLTKETAKDYQDSLVFPMEVKDDSNKANWPLANYPNRFVILTEEKVDCEKLKENFNNAWRGIWEKVLKYLKDKYENFPEDQFKLHVQNYFQTFCHCQEFIDRDKWKQLLDYKEDDNEDYGSNPYVYTYDIAERILGSKKSRRFYKPLFDKYKHGDHYPDGCTLCGERLHLALDWKELQNKLPKGYLAESEKLCGVCLVKRLAWDEVFSAKNQSEVNFPSVEEVAGIKFKKAFIDKLEKDEDLQKSIENIFELLPSKFKINTNPIFIKILEEDKNIPAIDKFASFVNIDSEVFRRFDDEFWLKELEEEYPEEIGKIKEAFNKLKQLFEREDLKGYRHRNAYYAILLADGDDMGRWLGPKKDFRGEELTDEFHKNFSKKLSDFAGSVIKDKKMPFLPVYAGGDDILAFLHPLDALDYAYEKVEEFKNTLWGKGSMSAGILITHVKSHLQMALKYVRDLEKKAKNFKRISQKGSLCIGILTHSGNFRSVVLNWEDLDTLKKLIEAFKSEDLSSNLAYTIREIKKLTDKNVIGSMLKRYFLRKSVNPESILSLHEQVFKNFFLDKHEFLASKALENLLDALYVARFLARNVEGFENVQGV</sequence>
<dbReference type="InterPro" id="IPR013407">
    <property type="entry name" value="CRISPR-assoc_prot_Cmr2"/>
</dbReference>
<dbReference type="OrthoDB" id="9758700at2"/>
<dbReference type="InterPro" id="IPR000160">
    <property type="entry name" value="GGDEF_dom"/>
</dbReference>
<dbReference type="InterPro" id="IPR054767">
    <property type="entry name" value="Cas10-Cmr2_palm2"/>
</dbReference>
<dbReference type="GO" id="GO:0051607">
    <property type="term" value="P:defense response to virus"/>
    <property type="evidence" value="ECO:0007669"/>
    <property type="project" value="UniProtKB-KW"/>
</dbReference>
<accession>A0A1M6QTT7</accession>
<protein>
    <submittedName>
        <fullName evidence="4">CRISPR-associated protein Cmr2</fullName>
    </submittedName>
</protein>
<dbReference type="EMBL" id="LT670846">
    <property type="protein sequence ID" value="SHK23692.1"/>
    <property type="molecule type" value="Genomic_DNA"/>
</dbReference>
<keyword evidence="2" id="KW-0051">Antiviral defense</keyword>
<name>A0A1M6QTT7_9AQUI</name>
<dbReference type="STRING" id="381751.SAMN05444391_0392"/>
<evidence type="ECO:0000313" key="4">
    <source>
        <dbReference type="EMBL" id="SHK23692.1"/>
    </source>
</evidence>
<evidence type="ECO:0000259" key="3">
    <source>
        <dbReference type="PROSITE" id="PS50887"/>
    </source>
</evidence>